<accession>A0A315V8L9</accession>
<dbReference type="EMBL" id="NHOQ01002174">
    <property type="protein sequence ID" value="PWA19158.1"/>
    <property type="molecule type" value="Genomic_DNA"/>
</dbReference>
<sequence length="628" mass="67958">MSSSSFMLPPTYSGVDHPLEVSARSRGTQTGRSMDTTVTEVNFLTAADAFWGRSCSAVNRVHIELIPCSILFVAFGVKSSSTVKFMCQSQFLKAIVEGPKKGNSNCLRQRDRTLRVRLHTAWRSHSLAGLLVVNLIGCSSDVKVTAPKYDLQALATTQVTYTQTENCVLRIAVSLDDRLGALLRVVFPRERKEPGGSLEDAQQDEGGNRGEVGRSAAEAGMEKRLILSVLLVVLSWECMPTYAEANSTVTPDSNATYSNGTTEAPHANITTSAKNTTTVAPTNITATAAPTNITTTATSVVESISRQECGSLKLCVDTPSKCDPASGDCYFLSAKKQSNQTYNFELSGQTEGYIAAALSTDANLNDSEIVYICVNRNDDVHFFTGFFNNLVPNVTNKLNVTKMHGSVNSSKIQCTFTADLPDTTKRAAGYAIGIFTGPYNSSTGELGQSKSKTQTTVVVELSDPTANLIDNGASFVYPVTHTHSFLPVLLATMCLLAGPLTRVRGPPLCASSSEGRNGGARGVQEQTDLYRKRDYPTSALDLCSSSRGTVTQQTPDVFTEQKHSKSGAPFTNKVALEGKWRPLFFSRRYEWRGVADGSSVARYPSKNTLKFEVKLQLFLPLKLPSPAQ</sequence>
<protein>
    <recommendedName>
        <fullName evidence="4">Ferric-chelate reductase 1</fullName>
    </recommendedName>
</protein>
<feature type="region of interest" description="Disordered" evidence="1">
    <location>
        <begin position="247"/>
        <end position="275"/>
    </location>
</feature>
<dbReference type="Proteomes" id="UP000250572">
    <property type="component" value="Unassembled WGS sequence"/>
</dbReference>
<dbReference type="GO" id="GO:0099072">
    <property type="term" value="P:regulation of postsynaptic membrane neurotransmitter receptor levels"/>
    <property type="evidence" value="ECO:0007669"/>
    <property type="project" value="TreeGrafter"/>
</dbReference>
<evidence type="ECO:0000313" key="2">
    <source>
        <dbReference type="EMBL" id="PWA19158.1"/>
    </source>
</evidence>
<dbReference type="InterPro" id="IPR042789">
    <property type="entry name" value="FRRS1L"/>
</dbReference>
<proteinExistence type="predicted"/>
<keyword evidence="3" id="KW-1185">Reference proteome</keyword>
<evidence type="ECO:0000313" key="3">
    <source>
        <dbReference type="Proteomes" id="UP000250572"/>
    </source>
</evidence>
<dbReference type="PANTHER" id="PTHR46902:SF1">
    <property type="entry name" value="DOMON DOMAIN-CONTAINING PROTEIN FRRS1L"/>
    <property type="match status" value="1"/>
</dbReference>
<evidence type="ECO:0000256" key="1">
    <source>
        <dbReference type="SAM" id="MobiDB-lite"/>
    </source>
</evidence>
<organism evidence="2 3">
    <name type="scientific">Gambusia affinis</name>
    <name type="common">Western mosquitofish</name>
    <name type="synonym">Heterandria affinis</name>
    <dbReference type="NCBI Taxonomy" id="33528"/>
    <lineage>
        <taxon>Eukaryota</taxon>
        <taxon>Metazoa</taxon>
        <taxon>Chordata</taxon>
        <taxon>Craniata</taxon>
        <taxon>Vertebrata</taxon>
        <taxon>Euteleostomi</taxon>
        <taxon>Actinopterygii</taxon>
        <taxon>Neopterygii</taxon>
        <taxon>Teleostei</taxon>
        <taxon>Neoteleostei</taxon>
        <taxon>Acanthomorphata</taxon>
        <taxon>Ovalentaria</taxon>
        <taxon>Atherinomorphae</taxon>
        <taxon>Cyprinodontiformes</taxon>
        <taxon>Poeciliidae</taxon>
        <taxon>Poeciliinae</taxon>
        <taxon>Gambusia</taxon>
    </lineage>
</organism>
<gene>
    <name evidence="2" type="ORF">CCH79_00019260</name>
</gene>
<dbReference type="PANTHER" id="PTHR46902">
    <property type="entry name" value="DOMON DOMAIN-CONTAINING PROTEIN FRRS1L"/>
    <property type="match status" value="1"/>
</dbReference>
<dbReference type="GO" id="GO:1900449">
    <property type="term" value="P:regulation of glutamate receptor signaling pathway"/>
    <property type="evidence" value="ECO:0007669"/>
    <property type="project" value="InterPro"/>
</dbReference>
<evidence type="ECO:0008006" key="4">
    <source>
        <dbReference type="Google" id="ProtNLM"/>
    </source>
</evidence>
<reference evidence="2 3" key="1">
    <citation type="journal article" date="2018" name="G3 (Bethesda)">
        <title>A High-Quality Reference Genome for the Invasive Mosquitofish Gambusia affinis Using a Chicago Library.</title>
        <authorList>
            <person name="Hoffberg S.L."/>
            <person name="Troendle N.J."/>
            <person name="Glenn T.C."/>
            <person name="Mahmud O."/>
            <person name="Louha S."/>
            <person name="Chalopin D."/>
            <person name="Bennetzen J.L."/>
            <person name="Mauricio R."/>
        </authorList>
    </citation>
    <scope>NUCLEOTIDE SEQUENCE [LARGE SCALE GENOMIC DNA]</scope>
    <source>
        <strain evidence="2">NE01/NJP1002.9</strain>
        <tissue evidence="2">Muscle</tissue>
    </source>
</reference>
<comment type="caution">
    <text evidence="2">The sequence shown here is derived from an EMBL/GenBank/DDBJ whole genome shotgun (WGS) entry which is preliminary data.</text>
</comment>
<dbReference type="AlphaFoldDB" id="A0A315V8L9"/>
<feature type="region of interest" description="Disordered" evidence="1">
    <location>
        <begin position="193"/>
        <end position="215"/>
    </location>
</feature>
<name>A0A315V8L9_GAMAF</name>